<dbReference type="InterPro" id="IPR036188">
    <property type="entry name" value="FAD/NAD-bd_sf"/>
</dbReference>
<dbReference type="SUPFAM" id="SSF51905">
    <property type="entry name" value="FAD/NAD(P)-binding domain"/>
    <property type="match status" value="1"/>
</dbReference>
<evidence type="ECO:0000256" key="7">
    <source>
        <dbReference type="ARBA" id="ARBA00023002"/>
    </source>
</evidence>
<dbReference type="PANTHER" id="PTHR42802">
    <property type="entry name" value="MONOOXYGENASE"/>
    <property type="match status" value="1"/>
</dbReference>
<dbReference type="GO" id="GO:0016491">
    <property type="term" value="F:oxidoreductase activity"/>
    <property type="evidence" value="ECO:0007669"/>
    <property type="project" value="UniProtKB-KW"/>
</dbReference>
<evidence type="ECO:0000256" key="5">
    <source>
        <dbReference type="ARBA" id="ARBA00022827"/>
    </source>
</evidence>
<comment type="cofactor">
    <cofactor evidence="1">
        <name>FAD</name>
        <dbReference type="ChEBI" id="CHEBI:57692"/>
    </cofactor>
</comment>
<proteinExistence type="inferred from homology"/>
<comment type="pathway">
    <text evidence="2">Siderophore biosynthesis.</text>
</comment>
<comment type="similarity">
    <text evidence="3">Belongs to the lysine N(6)-hydroxylase/L-ornithine N(5)-oxygenase family.</text>
</comment>
<name>V8QWD0_9BURK</name>
<keyword evidence="6" id="KW-0521">NADP</keyword>
<organism evidence="8 9">
    <name type="scientific">Advenella kashmirensis W13003</name>
    <dbReference type="NCBI Taxonomy" id="1424334"/>
    <lineage>
        <taxon>Bacteria</taxon>
        <taxon>Pseudomonadati</taxon>
        <taxon>Pseudomonadota</taxon>
        <taxon>Betaproteobacteria</taxon>
        <taxon>Burkholderiales</taxon>
        <taxon>Alcaligenaceae</taxon>
    </lineage>
</organism>
<evidence type="ECO:0000256" key="2">
    <source>
        <dbReference type="ARBA" id="ARBA00004924"/>
    </source>
</evidence>
<evidence type="ECO:0000256" key="4">
    <source>
        <dbReference type="ARBA" id="ARBA00022630"/>
    </source>
</evidence>
<dbReference type="EMBL" id="AYXT01000003">
    <property type="protein sequence ID" value="ETF03605.1"/>
    <property type="molecule type" value="Genomic_DNA"/>
</dbReference>
<keyword evidence="5" id="KW-0274">FAD</keyword>
<keyword evidence="4" id="KW-0285">Flavoprotein</keyword>
<accession>V8QWD0</accession>
<dbReference type="InterPro" id="IPR025700">
    <property type="entry name" value="Lys/Orn_oxygenase"/>
</dbReference>
<dbReference type="Gene3D" id="3.50.50.60">
    <property type="entry name" value="FAD/NAD(P)-binding domain"/>
    <property type="match status" value="1"/>
</dbReference>
<evidence type="ECO:0000313" key="9">
    <source>
        <dbReference type="Proteomes" id="UP000018733"/>
    </source>
</evidence>
<sequence length="449" mass="51641">MIIQGYLTMMRTDKKGEIHDVLGVGLGPFNLSLACLMAPLPDLDVVFLEQKPEFSWHEGLMIPGTTLQNNFMADLVTLVDPTSPFSYLNYCKQQGKIYQCYFHENFYLTRLEYNQYCQWAASQLENVHYRQQVTGVTFDYERECYIVTATDLQSECERQYYARRLVVGIGSAPRLPVCVDEAYQSAHSGLYLTKKSRLQKASRITVIGSGQSGAEIYYDLLRDMDQYEYELYWITRSSHFFQMETGKLALELITPDYADHFYSLGDEIKRRIVGDQDSIFKGINTSLIGQIYDELAHKSQPDLARTYLYSNLKLTQCNQLSSQTELVFDHCQTGRRYRFVSDEVVFATGYGYRIPEFMHGIVGRLRLDDGRYCQNENYAVDMSGDEVFIQNAGLESHGVTNPDLGMNCYRNARIINAIMQREVYSIDHNTTFQAFSPEGNDQFLPLSDP</sequence>
<dbReference type="PANTHER" id="PTHR42802:SF1">
    <property type="entry name" value="L-ORNITHINE N(5)-MONOOXYGENASE"/>
    <property type="match status" value="1"/>
</dbReference>
<dbReference type="AlphaFoldDB" id="V8QWD0"/>
<protein>
    <recommendedName>
        <fullName evidence="10">Alcaligin biosynthesis enzyme</fullName>
    </recommendedName>
</protein>
<dbReference type="STRING" id="1424334.W822_05805"/>
<keyword evidence="9" id="KW-1185">Reference proteome</keyword>
<evidence type="ECO:0000256" key="6">
    <source>
        <dbReference type="ARBA" id="ARBA00022857"/>
    </source>
</evidence>
<gene>
    <name evidence="8" type="ORF">W822_05805</name>
</gene>
<evidence type="ECO:0000313" key="8">
    <source>
        <dbReference type="EMBL" id="ETF03605.1"/>
    </source>
</evidence>
<evidence type="ECO:0000256" key="1">
    <source>
        <dbReference type="ARBA" id="ARBA00001974"/>
    </source>
</evidence>
<dbReference type="HOGENOM" id="CLU_020931_0_0_4"/>
<dbReference type="Pfam" id="PF13434">
    <property type="entry name" value="Lys_Orn_oxgnase"/>
    <property type="match status" value="1"/>
</dbReference>
<dbReference type="eggNOG" id="COG3486">
    <property type="taxonomic scope" value="Bacteria"/>
</dbReference>
<keyword evidence="7" id="KW-0560">Oxidoreductase</keyword>
<evidence type="ECO:0008006" key="10">
    <source>
        <dbReference type="Google" id="ProtNLM"/>
    </source>
</evidence>
<evidence type="ECO:0000256" key="3">
    <source>
        <dbReference type="ARBA" id="ARBA00007588"/>
    </source>
</evidence>
<comment type="caution">
    <text evidence="8">The sequence shown here is derived from an EMBL/GenBank/DDBJ whole genome shotgun (WGS) entry which is preliminary data.</text>
</comment>
<dbReference type="Proteomes" id="UP000018733">
    <property type="component" value="Unassembled WGS sequence"/>
</dbReference>
<dbReference type="PATRIC" id="fig|1424334.3.peg.1162"/>
<reference evidence="8 9" key="1">
    <citation type="journal article" date="2014" name="Genome Announc.">
        <title>Draft Genome Sequence of Advenella kashmirensis Strain W13003, a Polycyclic Aromatic Hydrocarbon-Degrading Bacterium.</title>
        <authorList>
            <person name="Wang X."/>
            <person name="Jin D."/>
            <person name="Zhou L."/>
            <person name="Wu L."/>
            <person name="An W."/>
            <person name="Zhao L."/>
        </authorList>
    </citation>
    <scope>NUCLEOTIDE SEQUENCE [LARGE SCALE GENOMIC DNA]</scope>
    <source>
        <strain evidence="8 9">W13003</strain>
    </source>
</reference>